<keyword evidence="3" id="KW-1185">Reference proteome</keyword>
<protein>
    <submittedName>
        <fullName evidence="2">Uncharacterized protein</fullName>
    </submittedName>
</protein>
<evidence type="ECO:0000256" key="1">
    <source>
        <dbReference type="SAM" id="SignalP"/>
    </source>
</evidence>
<gene>
    <name evidence="2" type="ORF">DAY19_00460</name>
</gene>
<feature type="signal peptide" evidence="1">
    <location>
        <begin position="1"/>
        <end position="20"/>
    </location>
</feature>
<comment type="caution">
    <text evidence="2">The sequence shown here is derived from an EMBL/GenBank/DDBJ whole genome shotgun (WGS) entry which is preliminary data.</text>
</comment>
<organism evidence="2 3">
    <name type="scientific">Halobacteriovorax vibrionivorans</name>
    <dbReference type="NCBI Taxonomy" id="2152716"/>
    <lineage>
        <taxon>Bacteria</taxon>
        <taxon>Pseudomonadati</taxon>
        <taxon>Bdellovibrionota</taxon>
        <taxon>Bacteriovoracia</taxon>
        <taxon>Bacteriovoracales</taxon>
        <taxon>Halobacteriovoraceae</taxon>
        <taxon>Halobacteriovorax</taxon>
    </lineage>
</organism>
<accession>A0ABY0IH43</accession>
<keyword evidence="1" id="KW-0732">Signal</keyword>
<evidence type="ECO:0000313" key="2">
    <source>
        <dbReference type="EMBL" id="RZF22271.1"/>
    </source>
</evidence>
<dbReference type="EMBL" id="QDKL01000001">
    <property type="protein sequence ID" value="RZF22271.1"/>
    <property type="molecule type" value="Genomic_DNA"/>
</dbReference>
<dbReference type="RefSeq" id="WP_114705216.1">
    <property type="nucleotide sequence ID" value="NZ_QDKL01000001.1"/>
</dbReference>
<dbReference type="Proteomes" id="UP000443582">
    <property type="component" value="Unassembled WGS sequence"/>
</dbReference>
<reference evidence="3" key="1">
    <citation type="journal article" date="2019" name="Int. J. Syst. Evol. Microbiol.">
        <title>Halobacteriovorax valvorus sp. nov., a novel prokaryotic predator isolated from coastal seawater of China.</title>
        <authorList>
            <person name="Chen M.-X."/>
        </authorList>
    </citation>
    <scope>NUCLEOTIDE SEQUENCE [LARGE SCALE GENOMIC DNA]</scope>
    <source>
        <strain evidence="3">BL9</strain>
    </source>
</reference>
<proteinExistence type="predicted"/>
<feature type="chain" id="PRO_5046720594" evidence="1">
    <location>
        <begin position="21"/>
        <end position="314"/>
    </location>
</feature>
<evidence type="ECO:0000313" key="3">
    <source>
        <dbReference type="Proteomes" id="UP000443582"/>
    </source>
</evidence>
<name>A0ABY0IH43_9BACT</name>
<sequence>MKLKSLALILLIGVSAHSQAARLWASIPFIRGADLCAYKQAYSQTRSEYMREMTGLASQLMQSGAKGDEALDLLVTFDALYDKNVRLATQYKYMDVTLENTLKAYFDSYYRNFPVVNRKLEFVHMNNIRYIMDSINNGQRPGWIPNNAGALVDYMAYGSYSYAPNCRGGIQVTLTLVSSDGSTKTYQGQGQPSVVMSQIASTMFEDFQRTKFPATVQIGRRNLTIVGTHNGSVGRATSMRQAERACDNIYARLPNANELEAIDAYGDWNGGVSIGQTVWAISGGKVYHPGLMNPTPVRNPWSVNTKVYSYYCVR</sequence>